<dbReference type="RefSeq" id="WP_012068601.1">
    <property type="nucleotide sequence ID" value="NZ_FQVF01000013.1"/>
</dbReference>
<dbReference type="STRING" id="1122206.SAMN02745753_02907"/>
<dbReference type="InterPro" id="IPR050490">
    <property type="entry name" value="Bact_solute-bd_prot1"/>
</dbReference>
<dbReference type="PANTHER" id="PTHR43649:SF28">
    <property type="entry name" value="BINDING PROTEIN COMPONENT OF ABC SUGAR TRANSPORTER-RELATED"/>
    <property type="match status" value="1"/>
</dbReference>
<dbReference type="OrthoDB" id="5580590at2"/>
<dbReference type="InterPro" id="IPR006059">
    <property type="entry name" value="SBP"/>
</dbReference>
<protein>
    <recommendedName>
        <fullName evidence="6">Probable sugar-binding periplasmic protein</fullName>
    </recommendedName>
</protein>
<dbReference type="AlphaFoldDB" id="A0A1M5FMC8"/>
<sequence>MMGKKLFAATIGAGFMSASVQAADVEVIHWWTSGGEQKAVTVLAEEYNKLGNDKWVDTAVALGENARSLTMQRILGGDAPGAAQFNTSRQFEELIEEGLLLDLTPVAEKEGWKNFIRPSSILNPCMKDGGIYCVPVNIHSNQWLWTNKKVFADVGVKEPHTWEEFLTVAPKIQAAGYIPLAFGGQGWQERHVFDVVMIGMTDEKFWNSVWKDKDPKAASSDKMRKVFETFGALRQFTDAGAPGRNWNDATNMVITGKAAAQVMGDWARGEFAAAGKVAEVDYGCIPGPAKRPSLTLGGDAFIFPKSSDKNLEAAQMKLASMMLSPTIQAKFNNTKGSLPVRADVDLDVADACMKKGLALLDDPKATITPANNYITEDTNGQVQDLVSTFWNEPSMSVDTALSIFKGIIEDAE</sequence>
<evidence type="ECO:0000256" key="7">
    <source>
        <dbReference type="SAM" id="SignalP"/>
    </source>
</evidence>
<comment type="similarity">
    <text evidence="2">Belongs to the bacterial solute-binding protein 1 family.</text>
</comment>
<comment type="function">
    <text evidence="5">Part of a binding-protein-dependent transport system for a sugar.</text>
</comment>
<dbReference type="EMBL" id="FQVF01000013">
    <property type="protein sequence ID" value="SHF92747.1"/>
    <property type="molecule type" value="Genomic_DNA"/>
</dbReference>
<dbReference type="Gene3D" id="3.40.190.10">
    <property type="entry name" value="Periplasmic binding protein-like II"/>
    <property type="match status" value="2"/>
</dbReference>
<keyword evidence="3" id="KW-0813">Transport</keyword>
<dbReference type="PANTHER" id="PTHR43649">
    <property type="entry name" value="ARABINOSE-BINDING PROTEIN-RELATED"/>
    <property type="match status" value="1"/>
</dbReference>
<keyword evidence="9" id="KW-1185">Reference proteome</keyword>
<feature type="signal peptide" evidence="7">
    <location>
        <begin position="1"/>
        <end position="22"/>
    </location>
</feature>
<comment type="subcellular location">
    <subcellularLocation>
        <location evidence="1">Periplasm</location>
    </subcellularLocation>
</comment>
<reference evidence="9" key="1">
    <citation type="submission" date="2016-11" db="EMBL/GenBank/DDBJ databases">
        <authorList>
            <person name="Varghese N."/>
            <person name="Submissions S."/>
        </authorList>
    </citation>
    <scope>NUCLEOTIDE SEQUENCE [LARGE SCALE GENOMIC DNA]</scope>
    <source>
        <strain evidence="9">DSM 16579</strain>
    </source>
</reference>
<dbReference type="Proteomes" id="UP000184517">
    <property type="component" value="Unassembled WGS sequence"/>
</dbReference>
<feature type="chain" id="PRO_5009910167" description="Probable sugar-binding periplasmic protein" evidence="7">
    <location>
        <begin position="23"/>
        <end position="412"/>
    </location>
</feature>
<evidence type="ECO:0000256" key="4">
    <source>
        <dbReference type="ARBA" id="ARBA00022729"/>
    </source>
</evidence>
<accession>A0A1M5FMC8</accession>
<evidence type="ECO:0000256" key="3">
    <source>
        <dbReference type="ARBA" id="ARBA00022448"/>
    </source>
</evidence>
<dbReference type="SUPFAM" id="SSF53850">
    <property type="entry name" value="Periplasmic binding protein-like II"/>
    <property type="match status" value="1"/>
</dbReference>
<gene>
    <name evidence="8" type="ORF">SAMN02745753_02907</name>
</gene>
<evidence type="ECO:0000313" key="9">
    <source>
        <dbReference type="Proteomes" id="UP000184517"/>
    </source>
</evidence>
<evidence type="ECO:0000256" key="2">
    <source>
        <dbReference type="ARBA" id="ARBA00008520"/>
    </source>
</evidence>
<dbReference type="Pfam" id="PF01547">
    <property type="entry name" value="SBP_bac_1"/>
    <property type="match status" value="1"/>
</dbReference>
<dbReference type="GO" id="GO:0042597">
    <property type="term" value="C:periplasmic space"/>
    <property type="evidence" value="ECO:0007669"/>
    <property type="project" value="UniProtKB-SubCell"/>
</dbReference>
<evidence type="ECO:0000256" key="6">
    <source>
        <dbReference type="ARBA" id="ARBA00049753"/>
    </source>
</evidence>
<keyword evidence="4 7" id="KW-0732">Signal</keyword>
<name>A0A1M5FMC8_9GAMM</name>
<evidence type="ECO:0000256" key="5">
    <source>
        <dbReference type="ARBA" id="ARBA00049629"/>
    </source>
</evidence>
<evidence type="ECO:0000313" key="8">
    <source>
        <dbReference type="EMBL" id="SHF92747.1"/>
    </source>
</evidence>
<proteinExistence type="inferred from homology"/>
<evidence type="ECO:0000256" key="1">
    <source>
        <dbReference type="ARBA" id="ARBA00004418"/>
    </source>
</evidence>
<organism evidence="8 9">
    <name type="scientific">Marinomonas polaris DSM 16579</name>
    <dbReference type="NCBI Taxonomy" id="1122206"/>
    <lineage>
        <taxon>Bacteria</taxon>
        <taxon>Pseudomonadati</taxon>
        <taxon>Pseudomonadota</taxon>
        <taxon>Gammaproteobacteria</taxon>
        <taxon>Oceanospirillales</taxon>
        <taxon>Oceanospirillaceae</taxon>
        <taxon>Marinomonas</taxon>
    </lineage>
</organism>